<comment type="subcellular location">
    <subcellularLocation>
        <location evidence="1">Cell membrane</location>
        <topology evidence="1">Multi-pass membrane protein</topology>
    </subcellularLocation>
</comment>
<evidence type="ECO:0000256" key="9">
    <source>
        <dbReference type="ARBA" id="ARBA00022989"/>
    </source>
</evidence>
<evidence type="ECO:0000313" key="14">
    <source>
        <dbReference type="EMBL" id="VAW54155.1"/>
    </source>
</evidence>
<keyword evidence="8" id="KW-0653">Protein transport</keyword>
<evidence type="ECO:0000256" key="8">
    <source>
        <dbReference type="ARBA" id="ARBA00022927"/>
    </source>
</evidence>
<dbReference type="AlphaFoldDB" id="A0A3B0WE69"/>
<feature type="transmembrane region" description="Helical" evidence="13">
    <location>
        <begin position="92"/>
        <end position="116"/>
    </location>
</feature>
<proteinExistence type="inferred from homology"/>
<dbReference type="SUPFAM" id="SSF160544">
    <property type="entry name" value="EscU C-terminal domain-like"/>
    <property type="match status" value="1"/>
</dbReference>
<feature type="region of interest" description="Disordered" evidence="12">
    <location>
        <begin position="1"/>
        <end position="28"/>
    </location>
</feature>
<dbReference type="Gene3D" id="3.40.1690.10">
    <property type="entry name" value="secretion proteins EscU"/>
    <property type="match status" value="1"/>
</dbReference>
<evidence type="ECO:0000256" key="4">
    <source>
        <dbReference type="ARBA" id="ARBA00022448"/>
    </source>
</evidence>
<evidence type="ECO:0000256" key="7">
    <source>
        <dbReference type="ARBA" id="ARBA00022795"/>
    </source>
</evidence>
<evidence type="ECO:0000256" key="12">
    <source>
        <dbReference type="SAM" id="MobiDB-lite"/>
    </source>
</evidence>
<keyword evidence="14" id="KW-0966">Cell projection</keyword>
<protein>
    <recommendedName>
        <fullName evidence="3">Flagellar biosynthetic protein FlhB</fullName>
    </recommendedName>
</protein>
<keyword evidence="4" id="KW-0813">Transport</keyword>
<dbReference type="PANTHER" id="PTHR30531">
    <property type="entry name" value="FLAGELLAR BIOSYNTHETIC PROTEIN FLHB"/>
    <property type="match status" value="1"/>
</dbReference>
<dbReference type="GO" id="GO:0044780">
    <property type="term" value="P:bacterial-type flagellum assembly"/>
    <property type="evidence" value="ECO:0007669"/>
    <property type="project" value="InterPro"/>
</dbReference>
<keyword evidence="14" id="KW-0969">Cilium</keyword>
<name>A0A3B0WE69_9ZZZZ</name>
<keyword evidence="6 13" id="KW-0812">Transmembrane</keyword>
<keyword evidence="11" id="KW-1006">Bacterial flagellum protein export</keyword>
<dbReference type="InterPro" id="IPR006135">
    <property type="entry name" value="T3SS_substrate_exporter"/>
</dbReference>
<evidence type="ECO:0000256" key="6">
    <source>
        <dbReference type="ARBA" id="ARBA00022692"/>
    </source>
</evidence>
<evidence type="ECO:0000256" key="13">
    <source>
        <dbReference type="SAM" id="Phobius"/>
    </source>
</evidence>
<dbReference type="PANTHER" id="PTHR30531:SF12">
    <property type="entry name" value="FLAGELLAR BIOSYNTHETIC PROTEIN FLHB"/>
    <property type="match status" value="1"/>
</dbReference>
<evidence type="ECO:0000256" key="5">
    <source>
        <dbReference type="ARBA" id="ARBA00022475"/>
    </source>
</evidence>
<dbReference type="NCBIfam" id="TIGR00328">
    <property type="entry name" value="flhB"/>
    <property type="match status" value="1"/>
</dbReference>
<gene>
    <name evidence="14" type="ORF">MNBD_GAMMA06-125</name>
</gene>
<dbReference type="FunFam" id="3.40.1690.10:FF:000001">
    <property type="entry name" value="Flagellar biosynthetic protein FlhB"/>
    <property type="match status" value="1"/>
</dbReference>
<organism evidence="14">
    <name type="scientific">hydrothermal vent metagenome</name>
    <dbReference type="NCBI Taxonomy" id="652676"/>
    <lineage>
        <taxon>unclassified sequences</taxon>
        <taxon>metagenomes</taxon>
        <taxon>ecological metagenomes</taxon>
    </lineage>
</organism>
<dbReference type="Gene3D" id="6.10.250.2080">
    <property type="match status" value="1"/>
</dbReference>
<evidence type="ECO:0000256" key="3">
    <source>
        <dbReference type="ARBA" id="ARBA00021622"/>
    </source>
</evidence>
<keyword evidence="10 13" id="KW-0472">Membrane</keyword>
<evidence type="ECO:0000256" key="10">
    <source>
        <dbReference type="ARBA" id="ARBA00023136"/>
    </source>
</evidence>
<dbReference type="EMBL" id="UOFD01000072">
    <property type="protein sequence ID" value="VAW54155.1"/>
    <property type="molecule type" value="Genomic_DNA"/>
</dbReference>
<feature type="transmembrane region" description="Helical" evidence="13">
    <location>
        <begin position="149"/>
        <end position="167"/>
    </location>
</feature>
<feature type="transmembrane region" description="Helical" evidence="13">
    <location>
        <begin position="36"/>
        <end position="57"/>
    </location>
</feature>
<evidence type="ECO:0000256" key="2">
    <source>
        <dbReference type="ARBA" id="ARBA00010690"/>
    </source>
</evidence>
<reference evidence="14" key="1">
    <citation type="submission" date="2018-06" db="EMBL/GenBank/DDBJ databases">
        <authorList>
            <person name="Zhirakovskaya E."/>
        </authorList>
    </citation>
    <scope>NUCLEOTIDE SEQUENCE</scope>
</reference>
<keyword evidence="5" id="KW-1003">Cell membrane</keyword>
<dbReference type="InterPro" id="IPR029025">
    <property type="entry name" value="T3SS_substrate_exporter_C"/>
</dbReference>
<keyword evidence="14" id="KW-0282">Flagellum</keyword>
<accession>A0A3B0WE69</accession>
<dbReference type="GO" id="GO:0005886">
    <property type="term" value="C:plasma membrane"/>
    <property type="evidence" value="ECO:0007669"/>
    <property type="project" value="UniProtKB-SubCell"/>
</dbReference>
<feature type="compositionally biased region" description="Basic and acidic residues" evidence="12">
    <location>
        <begin position="1"/>
        <end position="11"/>
    </location>
</feature>
<dbReference type="InterPro" id="IPR006136">
    <property type="entry name" value="FlhB"/>
</dbReference>
<sequence>MSEETGQEKTEQPTAKRLKETRDKGQVPRSKELNTMMLLMGSAAGFIFMGDSVLGGIRDLFKRSLSIQNAQEINADGILQALSDAALQSLMIIAPLFLLFTVIVLLTPLGIGGWSFSMKAISFKFDKIDPVKGMGRIFSMKGLMELAKVLAKFALVSAISVIILWSLTEELLGLGNEPLEAAIFHVATLCGWAFLACSSALILVALIDVPFQLWQHNKQLKMTKQEIKDESKETDGRPEVKGRIRTLQQTLSQRRMMEAVPAADVILTNPTHYAVALKYDQFNNKAPVIVAKGADLIAFNIRSIAEQNGVAIVSAPPLTRALYASTEIDQEIPAGLYVAVATILTYVYQLKTVYEHGGVVPEKPDDLPIPDELKDVLKRDI</sequence>
<keyword evidence="7" id="KW-1005">Bacterial flagellum biogenesis</keyword>
<feature type="transmembrane region" description="Helical" evidence="13">
    <location>
        <begin position="182"/>
        <end position="211"/>
    </location>
</feature>
<feature type="compositionally biased region" description="Basic and acidic residues" evidence="12">
    <location>
        <begin position="17"/>
        <end position="28"/>
    </location>
</feature>
<evidence type="ECO:0000256" key="1">
    <source>
        <dbReference type="ARBA" id="ARBA00004651"/>
    </source>
</evidence>
<keyword evidence="9 13" id="KW-1133">Transmembrane helix</keyword>
<dbReference type="GO" id="GO:0009306">
    <property type="term" value="P:protein secretion"/>
    <property type="evidence" value="ECO:0007669"/>
    <property type="project" value="InterPro"/>
</dbReference>
<comment type="similarity">
    <text evidence="2">Belongs to the type III secretion exporter family.</text>
</comment>
<dbReference type="Pfam" id="PF01312">
    <property type="entry name" value="Bac_export_2"/>
    <property type="match status" value="1"/>
</dbReference>
<dbReference type="PRINTS" id="PR00950">
    <property type="entry name" value="TYPE3IMSPROT"/>
</dbReference>
<evidence type="ECO:0000256" key="11">
    <source>
        <dbReference type="ARBA" id="ARBA00023225"/>
    </source>
</evidence>